<dbReference type="PANTHER" id="PTHR46098">
    <property type="entry name" value="TRNA (CYTOSINE(38)-C(5))-METHYLTRANSFERASE"/>
    <property type="match status" value="1"/>
</dbReference>
<dbReference type="InterPro" id="IPR050750">
    <property type="entry name" value="C5-MTase"/>
</dbReference>
<dbReference type="SUPFAM" id="SSF53335">
    <property type="entry name" value="S-adenosyl-L-methionine-dependent methyltransferases"/>
    <property type="match status" value="1"/>
</dbReference>
<dbReference type="InterPro" id="IPR001525">
    <property type="entry name" value="C5_MeTfrase"/>
</dbReference>
<feature type="non-terminal residue" evidence="4">
    <location>
        <position position="187"/>
    </location>
</feature>
<dbReference type="GO" id="GO:0032259">
    <property type="term" value="P:methylation"/>
    <property type="evidence" value="ECO:0007669"/>
    <property type="project" value="UniProtKB-KW"/>
</dbReference>
<evidence type="ECO:0000256" key="2">
    <source>
        <dbReference type="ARBA" id="ARBA00022679"/>
    </source>
</evidence>
<dbReference type="GO" id="GO:0008168">
    <property type="term" value="F:methyltransferase activity"/>
    <property type="evidence" value="ECO:0007669"/>
    <property type="project" value="UniProtKB-KW"/>
</dbReference>
<evidence type="ECO:0008006" key="5">
    <source>
        <dbReference type="Google" id="ProtNLM"/>
    </source>
</evidence>
<dbReference type="CDD" id="cd00315">
    <property type="entry name" value="Cyt_C5_DNA_methylase"/>
    <property type="match status" value="1"/>
</dbReference>
<dbReference type="PRINTS" id="PR00105">
    <property type="entry name" value="C5METTRFRASE"/>
</dbReference>
<evidence type="ECO:0000256" key="3">
    <source>
        <dbReference type="ARBA" id="ARBA00022691"/>
    </source>
</evidence>
<dbReference type="EMBL" id="UINC01019031">
    <property type="protein sequence ID" value="SVA80374.1"/>
    <property type="molecule type" value="Genomic_DNA"/>
</dbReference>
<proteinExistence type="predicted"/>
<gene>
    <name evidence="4" type="ORF">METZ01_LOCUS133228</name>
</gene>
<accession>A0A381YTU4</accession>
<dbReference type="NCBIfam" id="TIGR00675">
    <property type="entry name" value="dcm"/>
    <property type="match status" value="1"/>
</dbReference>
<dbReference type="PROSITE" id="PS00094">
    <property type="entry name" value="C5_MTASE_1"/>
    <property type="match status" value="1"/>
</dbReference>
<dbReference type="PANTHER" id="PTHR46098:SF1">
    <property type="entry name" value="TRNA (CYTOSINE(38)-C(5))-METHYLTRANSFERASE"/>
    <property type="match status" value="1"/>
</dbReference>
<dbReference type="InterPro" id="IPR029063">
    <property type="entry name" value="SAM-dependent_MTases_sf"/>
</dbReference>
<evidence type="ECO:0000313" key="4">
    <source>
        <dbReference type="EMBL" id="SVA80374.1"/>
    </source>
</evidence>
<organism evidence="4">
    <name type="scientific">marine metagenome</name>
    <dbReference type="NCBI Taxonomy" id="408172"/>
    <lineage>
        <taxon>unclassified sequences</taxon>
        <taxon>metagenomes</taxon>
        <taxon>ecological metagenomes</taxon>
    </lineage>
</organism>
<name>A0A381YTU4_9ZZZZ</name>
<reference evidence="4" key="1">
    <citation type="submission" date="2018-05" db="EMBL/GenBank/DDBJ databases">
        <authorList>
            <person name="Lanie J.A."/>
            <person name="Ng W.-L."/>
            <person name="Kazmierczak K.M."/>
            <person name="Andrzejewski T.M."/>
            <person name="Davidsen T.M."/>
            <person name="Wayne K.J."/>
            <person name="Tettelin H."/>
            <person name="Glass J.I."/>
            <person name="Rusch D."/>
            <person name="Podicherti R."/>
            <person name="Tsui H.-C.T."/>
            <person name="Winkler M.E."/>
        </authorList>
    </citation>
    <scope>NUCLEOTIDE SEQUENCE</scope>
</reference>
<dbReference type="Pfam" id="PF00145">
    <property type="entry name" value="DNA_methylase"/>
    <property type="match status" value="1"/>
</dbReference>
<dbReference type="AlphaFoldDB" id="A0A381YTU4"/>
<dbReference type="InterPro" id="IPR018117">
    <property type="entry name" value="C5_DNA_meth_AS"/>
</dbReference>
<protein>
    <recommendedName>
        <fullName evidence="5">DNA (cytosine-5-)-methyltransferase</fullName>
    </recommendedName>
</protein>
<keyword evidence="1" id="KW-0489">Methyltransferase</keyword>
<evidence type="ECO:0000256" key="1">
    <source>
        <dbReference type="ARBA" id="ARBA00022603"/>
    </source>
</evidence>
<sequence length="187" mass="21186">MKFYDLFCGIGGFRIGMEKNGHECVGSCEIDEQARQVYAKNFGCEPEQRDATKLNPKELPYFDCLCAGFPCQSFSIAGKHGGFEDTRGTLFFEIIRIARERKPSILFLENVKGLLSHNKGQTFETILKALDELGYWYEWQVINSKDFGVPQNRERVYIIGHLGGTSRREILPLGDGTNFNAQSRKGT</sequence>
<dbReference type="Gene3D" id="3.40.50.150">
    <property type="entry name" value="Vaccinia Virus protein VP39"/>
    <property type="match status" value="1"/>
</dbReference>
<dbReference type="PROSITE" id="PS51679">
    <property type="entry name" value="SAM_MT_C5"/>
    <property type="match status" value="1"/>
</dbReference>
<keyword evidence="3" id="KW-0949">S-adenosyl-L-methionine</keyword>
<keyword evidence="2" id="KW-0808">Transferase</keyword>